<dbReference type="GO" id="GO:0030956">
    <property type="term" value="C:glutamyl-tRNA(Gln) amidotransferase complex"/>
    <property type="evidence" value="ECO:0007669"/>
    <property type="project" value="InterPro"/>
</dbReference>
<dbReference type="GO" id="GO:0016740">
    <property type="term" value="F:transferase activity"/>
    <property type="evidence" value="ECO:0007669"/>
    <property type="project" value="UniProtKB-KW"/>
</dbReference>
<dbReference type="SUPFAM" id="SSF75304">
    <property type="entry name" value="Amidase signature (AS) enzymes"/>
    <property type="match status" value="1"/>
</dbReference>
<keyword evidence="5 8" id="KW-0648">Protein biosynthesis</keyword>
<keyword evidence="2 8" id="KW-0436">Ligase</keyword>
<comment type="subunit">
    <text evidence="8">Heterotrimer of A, B and C subunits.</text>
</comment>
<keyword evidence="3 8" id="KW-0547">Nucleotide-binding</keyword>
<feature type="active site" description="Acyl-ester intermediate" evidence="8">
    <location>
        <position position="180"/>
    </location>
</feature>
<organism evidence="11 12">
    <name type="scientific">Mycobacterium colombiense</name>
    <dbReference type="NCBI Taxonomy" id="339268"/>
    <lineage>
        <taxon>Bacteria</taxon>
        <taxon>Bacillati</taxon>
        <taxon>Actinomycetota</taxon>
        <taxon>Actinomycetes</taxon>
        <taxon>Mycobacteriales</taxon>
        <taxon>Mycobacteriaceae</taxon>
        <taxon>Mycobacterium</taxon>
        <taxon>Mycobacterium avium complex (MAC)</taxon>
    </lineage>
</organism>
<feature type="domain" description="Amidase" evidence="10">
    <location>
        <begin position="25"/>
        <end position="475"/>
    </location>
</feature>
<feature type="active site" description="Charge relay system" evidence="8">
    <location>
        <position position="81"/>
    </location>
</feature>
<dbReference type="InterPro" id="IPR000120">
    <property type="entry name" value="Amidase"/>
</dbReference>
<evidence type="ECO:0000256" key="6">
    <source>
        <dbReference type="ARBA" id="ARBA00025295"/>
    </source>
</evidence>
<dbReference type="NCBIfam" id="TIGR00132">
    <property type="entry name" value="gatA"/>
    <property type="match status" value="1"/>
</dbReference>
<dbReference type="InterPro" id="IPR036928">
    <property type="entry name" value="AS_sf"/>
</dbReference>
<evidence type="ECO:0000256" key="8">
    <source>
        <dbReference type="HAMAP-Rule" id="MF_00120"/>
    </source>
</evidence>
<feature type="active site" description="Charge relay system" evidence="8">
    <location>
        <position position="156"/>
    </location>
</feature>
<keyword evidence="11" id="KW-0808">Transferase</keyword>
<comment type="catalytic activity">
    <reaction evidence="7 8">
        <text>L-glutamyl-tRNA(Gln) + L-glutamine + ATP + H2O = L-glutaminyl-tRNA(Gln) + L-glutamate + ADP + phosphate + H(+)</text>
        <dbReference type="Rhea" id="RHEA:17521"/>
        <dbReference type="Rhea" id="RHEA-COMP:9681"/>
        <dbReference type="Rhea" id="RHEA-COMP:9684"/>
        <dbReference type="ChEBI" id="CHEBI:15377"/>
        <dbReference type="ChEBI" id="CHEBI:15378"/>
        <dbReference type="ChEBI" id="CHEBI:29985"/>
        <dbReference type="ChEBI" id="CHEBI:30616"/>
        <dbReference type="ChEBI" id="CHEBI:43474"/>
        <dbReference type="ChEBI" id="CHEBI:58359"/>
        <dbReference type="ChEBI" id="CHEBI:78520"/>
        <dbReference type="ChEBI" id="CHEBI:78521"/>
        <dbReference type="ChEBI" id="CHEBI:456216"/>
        <dbReference type="EC" id="6.3.5.7"/>
    </reaction>
</comment>
<dbReference type="PANTHER" id="PTHR11895:SF151">
    <property type="entry name" value="GLUTAMYL-TRNA(GLN) AMIDOTRANSFERASE SUBUNIT A"/>
    <property type="match status" value="1"/>
</dbReference>
<protein>
    <recommendedName>
        <fullName evidence="8">Glutamyl-tRNA(Gln) amidotransferase subunit A</fullName>
        <shortName evidence="8">Glu-ADT subunit A</shortName>
        <ecNumber evidence="8">6.3.5.7</ecNumber>
    </recommendedName>
</protein>
<evidence type="ECO:0000256" key="7">
    <source>
        <dbReference type="ARBA" id="ARBA00047407"/>
    </source>
</evidence>
<comment type="caution">
    <text evidence="11">The sequence shown here is derived from an EMBL/GenBank/DDBJ whole genome shotgun (WGS) entry which is preliminary data.</text>
</comment>
<keyword evidence="4 8" id="KW-0067">ATP-binding</keyword>
<evidence type="ECO:0000256" key="4">
    <source>
        <dbReference type="ARBA" id="ARBA00022840"/>
    </source>
</evidence>
<dbReference type="AlphaFoldDB" id="A0A1A2SNQ8"/>
<proteinExistence type="inferred from homology"/>
<evidence type="ECO:0000256" key="2">
    <source>
        <dbReference type="ARBA" id="ARBA00022598"/>
    </source>
</evidence>
<name>A0A1A2SNQ8_9MYCO</name>
<reference evidence="11 12" key="1">
    <citation type="submission" date="2016-06" db="EMBL/GenBank/DDBJ databases">
        <authorList>
            <person name="Kjaerup R.B."/>
            <person name="Dalgaard T.S."/>
            <person name="Juul-Madsen H.R."/>
        </authorList>
    </citation>
    <scope>NUCLEOTIDE SEQUENCE [LARGE SCALE GENOMIC DNA]</scope>
    <source>
        <strain evidence="11 12">E2464</strain>
    </source>
</reference>
<evidence type="ECO:0000256" key="5">
    <source>
        <dbReference type="ARBA" id="ARBA00022917"/>
    </source>
</evidence>
<dbReference type="EMBL" id="LZJS01000018">
    <property type="protein sequence ID" value="OBH65799.1"/>
    <property type="molecule type" value="Genomic_DNA"/>
</dbReference>
<evidence type="ECO:0000313" key="12">
    <source>
        <dbReference type="Proteomes" id="UP000093861"/>
    </source>
</evidence>
<dbReference type="GO" id="GO:0006412">
    <property type="term" value="P:translation"/>
    <property type="evidence" value="ECO:0007669"/>
    <property type="project" value="UniProtKB-UniRule"/>
</dbReference>
<feature type="region of interest" description="Disordered" evidence="9">
    <location>
        <begin position="135"/>
        <end position="154"/>
    </location>
</feature>
<dbReference type="PANTHER" id="PTHR11895">
    <property type="entry name" value="TRANSAMIDASE"/>
    <property type="match status" value="1"/>
</dbReference>
<evidence type="ECO:0000256" key="3">
    <source>
        <dbReference type="ARBA" id="ARBA00022741"/>
    </source>
</evidence>
<dbReference type="HAMAP" id="MF_00120">
    <property type="entry name" value="GatA"/>
    <property type="match status" value="1"/>
</dbReference>
<dbReference type="Pfam" id="PF01425">
    <property type="entry name" value="Amidase"/>
    <property type="match status" value="1"/>
</dbReference>
<dbReference type="PROSITE" id="PS00571">
    <property type="entry name" value="AMIDASES"/>
    <property type="match status" value="1"/>
</dbReference>
<comment type="function">
    <text evidence="6 8">Allows the formation of correctly charged Gln-tRNA(Gln) through the transamidation of misacylated Glu-tRNA(Gln) in organisms which lack glutaminyl-tRNA synthetase. The reaction takes place in the presence of glutamine and ATP through an activated gamma-phospho-Glu-tRNA(Gln).</text>
</comment>
<accession>A0A1A2SNQ8</accession>
<evidence type="ECO:0000313" key="11">
    <source>
        <dbReference type="EMBL" id="OBH65799.1"/>
    </source>
</evidence>
<dbReference type="GO" id="GO:0050567">
    <property type="term" value="F:glutaminyl-tRNA synthase (glutamine-hydrolyzing) activity"/>
    <property type="evidence" value="ECO:0007669"/>
    <property type="project" value="UniProtKB-UniRule"/>
</dbReference>
<dbReference type="InterPro" id="IPR004412">
    <property type="entry name" value="GatA"/>
</dbReference>
<dbReference type="Proteomes" id="UP000093861">
    <property type="component" value="Unassembled WGS sequence"/>
</dbReference>
<evidence type="ECO:0000256" key="9">
    <source>
        <dbReference type="SAM" id="MobiDB-lite"/>
    </source>
</evidence>
<dbReference type="GO" id="GO:0005524">
    <property type="term" value="F:ATP binding"/>
    <property type="evidence" value="ECO:0007669"/>
    <property type="project" value="UniProtKB-KW"/>
</dbReference>
<dbReference type="InterPro" id="IPR023631">
    <property type="entry name" value="Amidase_dom"/>
</dbReference>
<dbReference type="EC" id="6.3.5.7" evidence="8"/>
<sequence length="500" mass="51968">MNEIIRSDAATLAARIAAKEVSSVEVTQACLDQIQATDDRYHAFLHVAADEALGAAAVVDEAVAAGERLPSPLAGVPLALKDVFTTVDMPTTCGSKILEGWRSPYDATVTSRLRAAGIPILGKTNMDEFAMGSSTENSAYGPTRNPWDVDRVPGGSGGGSAAALAAFQAPLAIGSDTGGSIRQPAALTSTVGVKPTYGTVSRYGLVACASSLDQGGPCARTVLDTALLHHVIAGHDTRDSTSVKAAVPDVVGAAKAGAAGDLKGVRVGVVKQLRGEGYQPGVLSAFEAAVERLTALGAEVSEVDCPHFEYALAAYYLILPSEVSSNLARFDAMRYGLRVGDDGSHSAEEVMAMTRAAGFGPEVKRRIMIGTYALSAGYYDAYYNQAQKVRTLIARDLDEAYRSVDVVVSPATPTTAFRLGEKVDDPLAMYLFDLCTLPLNLAGHCGMSVPAGLSPDDDLPVGLQIMAPALADDRLYRVGAAYEAARGPLPSAPTVGTVAG</sequence>
<evidence type="ECO:0000256" key="1">
    <source>
        <dbReference type="ARBA" id="ARBA00008069"/>
    </source>
</evidence>
<comment type="similarity">
    <text evidence="1 8">Belongs to the amidase family. GatA subfamily.</text>
</comment>
<dbReference type="Gene3D" id="3.90.1300.10">
    <property type="entry name" value="Amidase signature (AS) domain"/>
    <property type="match status" value="1"/>
</dbReference>
<evidence type="ECO:0000259" key="10">
    <source>
        <dbReference type="Pfam" id="PF01425"/>
    </source>
</evidence>
<gene>
    <name evidence="8" type="primary">gatA</name>
    <name evidence="11" type="ORF">A5685_19045</name>
</gene>
<dbReference type="RefSeq" id="WP_064950316.1">
    <property type="nucleotide sequence ID" value="NZ_LZJS01000018.1"/>
</dbReference>
<dbReference type="InterPro" id="IPR020556">
    <property type="entry name" value="Amidase_CS"/>
</dbReference>